<evidence type="ECO:0000256" key="2">
    <source>
        <dbReference type="ARBA" id="ARBA00022692"/>
    </source>
</evidence>
<dbReference type="InterPro" id="IPR011701">
    <property type="entry name" value="MFS"/>
</dbReference>
<evidence type="ECO:0000313" key="7">
    <source>
        <dbReference type="Proteomes" id="UP000290900"/>
    </source>
</evidence>
<dbReference type="InterPro" id="IPR036259">
    <property type="entry name" value="MFS_trans_sf"/>
</dbReference>
<dbReference type="GO" id="GO:0022857">
    <property type="term" value="F:transmembrane transporter activity"/>
    <property type="evidence" value="ECO:0007669"/>
    <property type="project" value="InterPro"/>
</dbReference>
<feature type="transmembrane region" description="Helical" evidence="5">
    <location>
        <begin position="127"/>
        <end position="147"/>
    </location>
</feature>
<feature type="transmembrane region" description="Helical" evidence="5">
    <location>
        <begin position="312"/>
        <end position="331"/>
    </location>
</feature>
<feature type="transmembrane region" description="Helical" evidence="5">
    <location>
        <begin position="272"/>
        <end position="300"/>
    </location>
</feature>
<feature type="transmembrane region" description="Helical" evidence="5">
    <location>
        <begin position="229"/>
        <end position="252"/>
    </location>
</feature>
<reference evidence="6 7" key="1">
    <citation type="submission" date="2018-12" db="EMBL/GenBank/DDBJ databases">
        <authorList>
            <person name="Tiukova I."/>
            <person name="Dainat J."/>
        </authorList>
    </citation>
    <scope>NUCLEOTIDE SEQUENCE [LARGE SCALE GENOMIC DNA]</scope>
</reference>
<name>A0A448YGH6_BRENA</name>
<feature type="transmembrane region" description="Helical" evidence="5">
    <location>
        <begin position="343"/>
        <end position="366"/>
    </location>
</feature>
<dbReference type="STRING" id="13370.A0A448YGH6"/>
<dbReference type="InParanoid" id="A0A448YGH6"/>
<evidence type="ECO:0000313" key="6">
    <source>
        <dbReference type="EMBL" id="VEU19987.1"/>
    </source>
</evidence>
<feature type="transmembrane region" description="Helical" evidence="5">
    <location>
        <begin position="12"/>
        <end position="32"/>
    </location>
</feature>
<proteinExistence type="predicted"/>
<keyword evidence="2 5" id="KW-0812">Transmembrane</keyword>
<dbReference type="EMBL" id="CAACVR010000001">
    <property type="protein sequence ID" value="VEU19987.1"/>
    <property type="molecule type" value="Genomic_DNA"/>
</dbReference>
<dbReference type="GO" id="GO:0005886">
    <property type="term" value="C:plasma membrane"/>
    <property type="evidence" value="ECO:0007669"/>
    <property type="project" value="TreeGrafter"/>
</dbReference>
<dbReference type="SUPFAM" id="SSF103473">
    <property type="entry name" value="MFS general substrate transporter"/>
    <property type="match status" value="1"/>
</dbReference>
<feature type="transmembrane region" description="Helical" evidence="5">
    <location>
        <begin position="38"/>
        <end position="55"/>
    </location>
</feature>
<dbReference type="PANTHER" id="PTHR23502">
    <property type="entry name" value="MAJOR FACILITATOR SUPERFAMILY"/>
    <property type="match status" value="1"/>
</dbReference>
<gene>
    <name evidence="6" type="ORF">BRENAR_LOCUS722</name>
</gene>
<organism evidence="6 7">
    <name type="scientific">Brettanomyces naardenensis</name>
    <name type="common">Yeast</name>
    <dbReference type="NCBI Taxonomy" id="13370"/>
    <lineage>
        <taxon>Eukaryota</taxon>
        <taxon>Fungi</taxon>
        <taxon>Dikarya</taxon>
        <taxon>Ascomycota</taxon>
        <taxon>Saccharomycotina</taxon>
        <taxon>Pichiomycetes</taxon>
        <taxon>Pichiales</taxon>
        <taxon>Pichiaceae</taxon>
        <taxon>Brettanomyces</taxon>
    </lineage>
</organism>
<keyword evidence="7" id="KW-1185">Reference proteome</keyword>
<protein>
    <submittedName>
        <fullName evidence="6">DEKNAAC100446</fullName>
    </submittedName>
</protein>
<keyword evidence="4 5" id="KW-0472">Membrane</keyword>
<dbReference type="GO" id="GO:0000324">
    <property type="term" value="C:fungal-type vacuole"/>
    <property type="evidence" value="ECO:0007669"/>
    <property type="project" value="TreeGrafter"/>
</dbReference>
<feature type="transmembrane region" description="Helical" evidence="5">
    <location>
        <begin position="378"/>
        <end position="401"/>
    </location>
</feature>
<feature type="transmembrane region" description="Helical" evidence="5">
    <location>
        <begin position="94"/>
        <end position="115"/>
    </location>
</feature>
<evidence type="ECO:0000256" key="3">
    <source>
        <dbReference type="ARBA" id="ARBA00022989"/>
    </source>
</evidence>
<keyword evidence="3 5" id="KW-1133">Transmembrane helix</keyword>
<dbReference type="Pfam" id="PF07690">
    <property type="entry name" value="MFS_1"/>
    <property type="match status" value="1"/>
</dbReference>
<dbReference type="Gene3D" id="1.20.1250.20">
    <property type="entry name" value="MFS general substrate transporter like domains"/>
    <property type="match status" value="1"/>
</dbReference>
<dbReference type="AlphaFoldDB" id="A0A448YGH6"/>
<feature type="transmembrane region" description="Helical" evidence="5">
    <location>
        <begin position="407"/>
        <end position="429"/>
    </location>
</feature>
<dbReference type="PANTHER" id="PTHR23502:SF34">
    <property type="entry name" value="PROTEIN HOL1"/>
    <property type="match status" value="1"/>
</dbReference>
<accession>A0A448YGH6</accession>
<evidence type="ECO:0000256" key="1">
    <source>
        <dbReference type="ARBA" id="ARBA00004141"/>
    </source>
</evidence>
<evidence type="ECO:0000256" key="4">
    <source>
        <dbReference type="ARBA" id="ARBA00023136"/>
    </source>
</evidence>
<comment type="subcellular location">
    <subcellularLocation>
        <location evidence="1">Membrane</location>
        <topology evidence="1">Multi-pass membrane protein</topology>
    </subcellularLocation>
</comment>
<dbReference type="OrthoDB" id="5215911at2759"/>
<sequence length="453" mass="51002">MTGISYDTLNNSAGVLFVSIGLSTWLYAPLASLCGRKISFVFGVLISIAGSIWYARMNRDGDSFGSQVFIGFGEGCSEAQVQLCLSSIFFRHQLGSVITIYVLSYSLGTYLGPLVANYISEASNFRWVGWANTIASVFTLVMVLLFFEEDSFSYHRFRNHTTDAILNYSLAQHGIVSNEDDLTLGFYDKMWGLPKRLALITLPESRDWHSFPEFVKQYFKLLFFNLKCLWFPPVLYAGVVWGIQMALLTFYLTTEDTELYLPPFNYSSEMVALMNIPCIIGSTIGCLYSGALTDYFILWMARRRKGIVESEFRLYFAFLSGIIGSVGLFMFGFGISKALNWRVFYVGLGFIAYLFSSACNLSMLYVIDTYDQLVLETLVAVALISNVIGCIFTFACSPWLSQSGVQNTYIALAVISFALMSLAAPYLYWGKSWRKLTKKTYISMIQARHAKNA</sequence>
<evidence type="ECO:0000256" key="5">
    <source>
        <dbReference type="SAM" id="Phobius"/>
    </source>
</evidence>
<dbReference type="Proteomes" id="UP000290900">
    <property type="component" value="Unassembled WGS sequence"/>
</dbReference>